<dbReference type="PANTHER" id="PTHR23333:SF45">
    <property type="entry name" value="PLANT UBX DOMAIN-CONTAINING PROTEIN 4-LIKE"/>
    <property type="match status" value="1"/>
</dbReference>
<dbReference type="Pfam" id="PF08059">
    <property type="entry name" value="SEP"/>
    <property type="match status" value="1"/>
</dbReference>
<evidence type="ECO:0000313" key="5">
    <source>
        <dbReference type="EMBL" id="KAJ8749168.1"/>
    </source>
</evidence>
<dbReference type="AlphaFoldDB" id="A0AAV8SAU9"/>
<evidence type="ECO:0000259" key="4">
    <source>
        <dbReference type="PROSITE" id="PS51399"/>
    </source>
</evidence>
<dbReference type="SUPFAM" id="SSF102848">
    <property type="entry name" value="NSFL1 (p97 ATPase) cofactor p47, SEP domain"/>
    <property type="match status" value="1"/>
</dbReference>
<comment type="caution">
    <text evidence="5">The sequence shown here is derived from an EMBL/GenBank/DDBJ whole genome shotgun (WGS) entry which is preliminary data.</text>
</comment>
<dbReference type="Proteomes" id="UP001159364">
    <property type="component" value="Linkage Group LG12"/>
</dbReference>
<protein>
    <submittedName>
        <fullName evidence="5">Uncharacterized protein</fullName>
    </submittedName>
</protein>
<dbReference type="GO" id="GO:0031468">
    <property type="term" value="P:nuclear membrane reassembly"/>
    <property type="evidence" value="ECO:0007669"/>
    <property type="project" value="TreeGrafter"/>
</dbReference>
<dbReference type="Gene3D" id="3.10.20.90">
    <property type="entry name" value="Phosphatidylinositol 3-kinase Catalytic Subunit, Chain A, domain 1"/>
    <property type="match status" value="1"/>
</dbReference>
<dbReference type="InterPro" id="IPR039517">
    <property type="entry name" value="C6orf106_UBA-like"/>
</dbReference>
<feature type="compositionally biased region" description="Basic and acidic residues" evidence="2">
    <location>
        <begin position="282"/>
        <end position="296"/>
    </location>
</feature>
<feature type="compositionally biased region" description="Low complexity" evidence="2">
    <location>
        <begin position="196"/>
        <end position="206"/>
    </location>
</feature>
<feature type="region of interest" description="Disordered" evidence="2">
    <location>
        <begin position="54"/>
        <end position="168"/>
    </location>
</feature>
<dbReference type="CDD" id="cd01770">
    <property type="entry name" value="UBX_UBXN2"/>
    <property type="match status" value="1"/>
</dbReference>
<dbReference type="SMART" id="SM00166">
    <property type="entry name" value="UBX"/>
    <property type="match status" value="1"/>
</dbReference>
<keyword evidence="6" id="KW-1185">Reference proteome</keyword>
<feature type="domain" description="SEP" evidence="4">
    <location>
        <begin position="225"/>
        <end position="289"/>
    </location>
</feature>
<dbReference type="Pfam" id="PF14555">
    <property type="entry name" value="UBA_4"/>
    <property type="match status" value="1"/>
</dbReference>
<dbReference type="FunFam" id="3.10.20.90:FF:000179">
    <property type="entry name" value="Plant UBX domain-containing protein 4"/>
    <property type="match status" value="1"/>
</dbReference>
<name>A0AAV8SAU9_9ROSI</name>
<dbReference type="InterPro" id="IPR029071">
    <property type="entry name" value="Ubiquitin-like_domsf"/>
</dbReference>
<dbReference type="GO" id="GO:0043161">
    <property type="term" value="P:proteasome-mediated ubiquitin-dependent protein catabolic process"/>
    <property type="evidence" value="ECO:0007669"/>
    <property type="project" value="TreeGrafter"/>
</dbReference>
<dbReference type="InterPro" id="IPR009060">
    <property type="entry name" value="UBA-like_sf"/>
</dbReference>
<dbReference type="EMBL" id="JAIWQS010000012">
    <property type="protein sequence ID" value="KAJ8749168.1"/>
    <property type="molecule type" value="Genomic_DNA"/>
</dbReference>
<evidence type="ECO:0000256" key="2">
    <source>
        <dbReference type="SAM" id="MobiDB-lite"/>
    </source>
</evidence>
<reference evidence="5 6" key="1">
    <citation type="submission" date="2021-09" db="EMBL/GenBank/DDBJ databases">
        <title>Genomic insights and catalytic innovation underlie evolution of tropane alkaloids biosynthesis.</title>
        <authorList>
            <person name="Wang Y.-J."/>
            <person name="Tian T."/>
            <person name="Huang J.-P."/>
            <person name="Huang S.-X."/>
        </authorList>
    </citation>
    <scope>NUCLEOTIDE SEQUENCE [LARGE SCALE GENOMIC DNA]</scope>
    <source>
        <strain evidence="5">KIB-2018</strain>
        <tissue evidence="5">Leaf</tissue>
    </source>
</reference>
<accession>A0AAV8SAU9</accession>
<evidence type="ECO:0000256" key="1">
    <source>
        <dbReference type="ARBA" id="ARBA00022786"/>
    </source>
</evidence>
<dbReference type="GO" id="GO:0051117">
    <property type="term" value="F:ATPase binding"/>
    <property type="evidence" value="ECO:0007669"/>
    <property type="project" value="UniProtKB-ARBA"/>
</dbReference>
<dbReference type="InterPro" id="IPR012989">
    <property type="entry name" value="SEP_domain"/>
</dbReference>
<feature type="domain" description="UBX" evidence="3">
    <location>
        <begin position="338"/>
        <end position="415"/>
    </location>
</feature>
<dbReference type="GO" id="GO:0007030">
    <property type="term" value="P:Golgi organization"/>
    <property type="evidence" value="ECO:0007669"/>
    <property type="project" value="TreeGrafter"/>
</dbReference>
<dbReference type="Gene3D" id="3.30.420.210">
    <property type="entry name" value="SEP domain"/>
    <property type="match status" value="1"/>
</dbReference>
<evidence type="ECO:0000313" key="6">
    <source>
        <dbReference type="Proteomes" id="UP001159364"/>
    </source>
</evidence>
<feature type="region of interest" description="Disordered" evidence="2">
    <location>
        <begin position="190"/>
        <end position="209"/>
    </location>
</feature>
<gene>
    <name evidence="5" type="ORF">K2173_018639</name>
</gene>
<feature type="compositionally biased region" description="Low complexity" evidence="2">
    <location>
        <begin position="72"/>
        <end position="101"/>
    </location>
</feature>
<dbReference type="GO" id="GO:0005829">
    <property type="term" value="C:cytosol"/>
    <property type="evidence" value="ECO:0007669"/>
    <property type="project" value="TreeGrafter"/>
</dbReference>
<dbReference type="PROSITE" id="PS51399">
    <property type="entry name" value="SEP"/>
    <property type="match status" value="1"/>
</dbReference>
<evidence type="ECO:0000259" key="3">
    <source>
        <dbReference type="PROSITE" id="PS50033"/>
    </source>
</evidence>
<dbReference type="PROSITE" id="PS50033">
    <property type="entry name" value="UBX"/>
    <property type="match status" value="1"/>
</dbReference>
<organism evidence="5 6">
    <name type="scientific">Erythroxylum novogranatense</name>
    <dbReference type="NCBI Taxonomy" id="1862640"/>
    <lineage>
        <taxon>Eukaryota</taxon>
        <taxon>Viridiplantae</taxon>
        <taxon>Streptophyta</taxon>
        <taxon>Embryophyta</taxon>
        <taxon>Tracheophyta</taxon>
        <taxon>Spermatophyta</taxon>
        <taxon>Magnoliopsida</taxon>
        <taxon>eudicotyledons</taxon>
        <taxon>Gunneridae</taxon>
        <taxon>Pentapetalae</taxon>
        <taxon>rosids</taxon>
        <taxon>fabids</taxon>
        <taxon>Malpighiales</taxon>
        <taxon>Erythroxylaceae</taxon>
        <taxon>Erythroxylum</taxon>
    </lineage>
</organism>
<dbReference type="SUPFAM" id="SSF46934">
    <property type="entry name" value="UBA-like"/>
    <property type="match status" value="1"/>
</dbReference>
<dbReference type="PANTHER" id="PTHR23333">
    <property type="entry name" value="UBX DOMAIN CONTAINING PROTEIN"/>
    <property type="match status" value="1"/>
</dbReference>
<dbReference type="SMART" id="SM00553">
    <property type="entry name" value="SEP"/>
    <property type="match status" value="1"/>
</dbReference>
<sequence length="416" mass="45036">MHNPNHNIALIDSFCEITSSTRDEALFFLESHQWDVDAAVSTFLDNNAAAATATATATSGPHQIPPIPLSPTPSRSPSESHSPNFSPSHSSSPSRSRSRSPSPTPPSRVPYKLRSRQSKSAGAGSSRTRGGIRTLSDLNRAPEATGSSSDEDEAQGYYTGGDKSGILVQDPTKRYDVDGFFDQARLSGAVDRSPDNIRPSSSSSRSFTGTGRLLSGETVSAAPQAVNHTIVLWRNGFTVDNGHLRRFDEPANATFLESILKSECPQELRPADRRTEVHLNLMRREEDYSEPEKPRDPFQGVGRALGNSSSSSAPLDTSLPSDSLMTAPLPATGLVVDSSSPTTSIQLRLADGTRMVSRFNLNHTIRDLRSFIDASRPVGARDYQLQTMGFPPKPLTDLDQTIEEVGIANSVVIQKY</sequence>
<keyword evidence="1" id="KW-0833">Ubl conjugation pathway</keyword>
<dbReference type="GO" id="GO:0000045">
    <property type="term" value="P:autophagosome assembly"/>
    <property type="evidence" value="ECO:0007669"/>
    <property type="project" value="TreeGrafter"/>
</dbReference>
<feature type="compositionally biased region" description="Low complexity" evidence="2">
    <location>
        <begin position="308"/>
        <end position="324"/>
    </location>
</feature>
<dbReference type="SUPFAM" id="SSF54236">
    <property type="entry name" value="Ubiquitin-like"/>
    <property type="match status" value="1"/>
</dbReference>
<dbReference type="GO" id="GO:0061025">
    <property type="term" value="P:membrane fusion"/>
    <property type="evidence" value="ECO:0007669"/>
    <property type="project" value="TreeGrafter"/>
</dbReference>
<dbReference type="Pfam" id="PF00789">
    <property type="entry name" value="UBX"/>
    <property type="match status" value="1"/>
</dbReference>
<dbReference type="FunFam" id="3.30.420.210:FF:000005">
    <property type="entry name" value="Plant UBX domain-containing protein 4"/>
    <property type="match status" value="1"/>
</dbReference>
<dbReference type="GO" id="GO:0005634">
    <property type="term" value="C:nucleus"/>
    <property type="evidence" value="ECO:0007669"/>
    <property type="project" value="TreeGrafter"/>
</dbReference>
<dbReference type="CDD" id="cd14349">
    <property type="entry name" value="UBA_CF106"/>
    <property type="match status" value="1"/>
</dbReference>
<dbReference type="GO" id="GO:0043130">
    <property type="term" value="F:ubiquitin binding"/>
    <property type="evidence" value="ECO:0007669"/>
    <property type="project" value="TreeGrafter"/>
</dbReference>
<feature type="compositionally biased region" description="Low complexity" evidence="2">
    <location>
        <begin position="118"/>
        <end position="131"/>
    </location>
</feature>
<dbReference type="InterPro" id="IPR036241">
    <property type="entry name" value="NSFL1C_SEP_dom_sf"/>
</dbReference>
<proteinExistence type="predicted"/>
<dbReference type="InterPro" id="IPR001012">
    <property type="entry name" value="UBX_dom"/>
</dbReference>
<dbReference type="Gene3D" id="1.10.8.10">
    <property type="entry name" value="DNA helicase RuvA subunit, C-terminal domain"/>
    <property type="match status" value="1"/>
</dbReference>
<feature type="region of interest" description="Disordered" evidence="2">
    <location>
        <begin position="282"/>
        <end position="324"/>
    </location>
</feature>